<keyword evidence="24" id="KW-1185">Reference proteome</keyword>
<feature type="domain" description="Chorismate mutase" evidence="20">
    <location>
        <begin position="1"/>
        <end position="88"/>
    </location>
</feature>
<evidence type="ECO:0000256" key="15">
    <source>
        <dbReference type="ARBA" id="ARBA00023268"/>
    </source>
</evidence>
<dbReference type="PANTHER" id="PTHR21022:SF19">
    <property type="entry name" value="PREPHENATE DEHYDRATASE-RELATED"/>
    <property type="match status" value="1"/>
</dbReference>
<evidence type="ECO:0000256" key="12">
    <source>
        <dbReference type="ARBA" id="ARBA00023222"/>
    </source>
</evidence>
<dbReference type="SMART" id="SM00830">
    <property type="entry name" value="CM_2"/>
    <property type="match status" value="1"/>
</dbReference>
<dbReference type="NCBIfam" id="TIGR01805">
    <property type="entry name" value="CM_mono_grmpos"/>
    <property type="match status" value="1"/>
</dbReference>
<dbReference type="InterPro" id="IPR045865">
    <property type="entry name" value="ACT-like_dom_sf"/>
</dbReference>
<proteinExistence type="predicted"/>
<gene>
    <name evidence="23" type="ORF">CP373A1_04180</name>
</gene>
<dbReference type="GeneID" id="42774949"/>
<dbReference type="SUPFAM" id="SSF48600">
    <property type="entry name" value="Chorismate mutase II"/>
    <property type="match status" value="1"/>
</dbReference>
<dbReference type="RefSeq" id="WP_027097115.1">
    <property type="nucleotide sequence ID" value="NZ_CABHIH010000002.1"/>
</dbReference>
<dbReference type="Gene3D" id="3.30.70.260">
    <property type="match status" value="1"/>
</dbReference>
<comment type="subcellular location">
    <subcellularLocation>
        <location evidence="3">Cytoplasm</location>
    </subcellularLocation>
</comment>
<dbReference type="GO" id="GO:0009094">
    <property type="term" value="P:L-phenylalanine biosynthetic process"/>
    <property type="evidence" value="ECO:0007669"/>
    <property type="project" value="UniProtKB-UniPathway"/>
</dbReference>
<dbReference type="OrthoDB" id="9802281at2"/>
<evidence type="ECO:0000256" key="4">
    <source>
        <dbReference type="ARBA" id="ARBA00004741"/>
    </source>
</evidence>
<evidence type="ECO:0000259" key="22">
    <source>
        <dbReference type="PROSITE" id="PS51671"/>
    </source>
</evidence>
<evidence type="ECO:0000256" key="2">
    <source>
        <dbReference type="ARBA" id="ARBA00002364"/>
    </source>
</evidence>
<dbReference type="GO" id="GO:0005737">
    <property type="term" value="C:cytoplasm"/>
    <property type="evidence" value="ECO:0007669"/>
    <property type="project" value="UniProtKB-SubCell"/>
</dbReference>
<protein>
    <recommendedName>
        <fullName evidence="7">Bifunctional chorismate mutase/prephenate dehydratase</fullName>
        <ecNumber evidence="6">4.2.1.51</ecNumber>
    </recommendedName>
    <alternativeName>
        <fullName evidence="17">Chorismate mutase-prephenate dehydratase</fullName>
    </alternativeName>
    <alternativeName>
        <fullName evidence="8">Prephenate dehydratase</fullName>
    </alternativeName>
    <alternativeName>
        <fullName evidence="16">p-protein</fullName>
    </alternativeName>
</protein>
<comment type="pathway">
    <text evidence="5">Metabolic intermediate biosynthesis; prephenate biosynthesis; prephenate from chorismate: step 1/1.</text>
</comment>
<comment type="function">
    <text evidence="2">Catalyzes the Claisen rearrangement of chorismate to prephenate and the decarboxylation/dehydration of prephenate to phenylpyruvate.</text>
</comment>
<dbReference type="Pfam" id="PF01842">
    <property type="entry name" value="ACT"/>
    <property type="match status" value="1"/>
</dbReference>
<dbReference type="GO" id="GO:0004664">
    <property type="term" value="F:prephenate dehydratase activity"/>
    <property type="evidence" value="ECO:0007669"/>
    <property type="project" value="UniProtKB-EC"/>
</dbReference>
<dbReference type="EMBL" id="MAPZ01000011">
    <property type="protein sequence ID" value="OBY11594.1"/>
    <property type="molecule type" value="Genomic_DNA"/>
</dbReference>
<name>A0A173XBI7_9CLOT</name>
<evidence type="ECO:0000256" key="7">
    <source>
        <dbReference type="ARBA" id="ARBA00014401"/>
    </source>
</evidence>
<evidence type="ECO:0000256" key="8">
    <source>
        <dbReference type="ARBA" id="ARBA00021872"/>
    </source>
</evidence>
<evidence type="ECO:0000256" key="13">
    <source>
        <dbReference type="ARBA" id="ARBA00023235"/>
    </source>
</evidence>
<dbReference type="InterPro" id="IPR036263">
    <property type="entry name" value="Chorismate_II_sf"/>
</dbReference>
<evidence type="ECO:0000256" key="10">
    <source>
        <dbReference type="ARBA" id="ARBA00022605"/>
    </source>
</evidence>
<reference evidence="23 24" key="1">
    <citation type="submission" date="2016-06" db="EMBL/GenBank/DDBJ databases">
        <authorList>
            <person name="Kjaerup R.B."/>
            <person name="Dalgaard T.S."/>
            <person name="Juul-Madsen H.R."/>
        </authorList>
    </citation>
    <scope>NUCLEOTIDE SEQUENCE [LARGE SCALE GENOMIC DNA]</scope>
    <source>
        <strain evidence="23 24">373-A1</strain>
    </source>
</reference>
<comment type="catalytic activity">
    <reaction evidence="18">
        <text>prephenate + H(+) = 3-phenylpyruvate + CO2 + H2O</text>
        <dbReference type="Rhea" id="RHEA:21648"/>
        <dbReference type="ChEBI" id="CHEBI:15377"/>
        <dbReference type="ChEBI" id="CHEBI:15378"/>
        <dbReference type="ChEBI" id="CHEBI:16526"/>
        <dbReference type="ChEBI" id="CHEBI:18005"/>
        <dbReference type="ChEBI" id="CHEBI:29934"/>
        <dbReference type="EC" id="4.2.1.51"/>
    </reaction>
</comment>
<dbReference type="Pfam" id="PF01817">
    <property type="entry name" value="CM_2"/>
    <property type="match status" value="1"/>
</dbReference>
<comment type="pathway">
    <text evidence="4">Amino-acid biosynthesis; L-phenylalanine biosynthesis; phenylpyruvate from prephenate: step 1/1.</text>
</comment>
<keyword evidence="14" id="KW-0456">Lyase</keyword>
<dbReference type="PIRSF" id="PIRSF001500">
    <property type="entry name" value="Chor_mut_pdt_Ppr"/>
    <property type="match status" value="1"/>
</dbReference>
<dbReference type="PANTHER" id="PTHR21022">
    <property type="entry name" value="PREPHENATE DEHYDRATASE P PROTEIN"/>
    <property type="match status" value="1"/>
</dbReference>
<keyword evidence="12" id="KW-0584">Phenylalanine biosynthesis</keyword>
<evidence type="ECO:0000256" key="11">
    <source>
        <dbReference type="ARBA" id="ARBA00023141"/>
    </source>
</evidence>
<dbReference type="InterPro" id="IPR011279">
    <property type="entry name" value="Chorismate_mutase_GmP"/>
</dbReference>
<evidence type="ECO:0000256" key="16">
    <source>
        <dbReference type="ARBA" id="ARBA00031175"/>
    </source>
</evidence>
<evidence type="ECO:0000256" key="18">
    <source>
        <dbReference type="ARBA" id="ARBA00047848"/>
    </source>
</evidence>
<dbReference type="PROSITE" id="PS51671">
    <property type="entry name" value="ACT"/>
    <property type="match status" value="1"/>
</dbReference>
<evidence type="ECO:0000259" key="21">
    <source>
        <dbReference type="PROSITE" id="PS51171"/>
    </source>
</evidence>
<dbReference type="GO" id="GO:0046417">
    <property type="term" value="P:chorismate metabolic process"/>
    <property type="evidence" value="ECO:0007669"/>
    <property type="project" value="InterPro"/>
</dbReference>
<keyword evidence="10" id="KW-0028">Amino-acid biosynthesis</keyword>
<dbReference type="UniPathway" id="UPA00120">
    <property type="reaction ID" value="UER00203"/>
</dbReference>
<feature type="domain" description="Prephenate dehydratase" evidence="21">
    <location>
        <begin position="109"/>
        <end position="286"/>
    </location>
</feature>
<dbReference type="AlphaFoldDB" id="A0A173XBI7"/>
<keyword evidence="11" id="KW-0057">Aromatic amino acid biosynthesis</keyword>
<evidence type="ECO:0000256" key="3">
    <source>
        <dbReference type="ARBA" id="ARBA00004496"/>
    </source>
</evidence>
<dbReference type="InterPro" id="IPR036979">
    <property type="entry name" value="CM_dom_sf"/>
</dbReference>
<dbReference type="Pfam" id="PF00800">
    <property type="entry name" value="PDT"/>
    <property type="match status" value="1"/>
</dbReference>
<dbReference type="SUPFAM" id="SSF53850">
    <property type="entry name" value="Periplasmic binding protein-like II"/>
    <property type="match status" value="1"/>
</dbReference>
<comment type="catalytic activity">
    <reaction evidence="1">
        <text>chorismate = prephenate</text>
        <dbReference type="Rhea" id="RHEA:13897"/>
        <dbReference type="ChEBI" id="CHEBI:29748"/>
        <dbReference type="ChEBI" id="CHEBI:29934"/>
        <dbReference type="EC" id="5.4.99.5"/>
    </reaction>
</comment>
<organism evidence="23 24">
    <name type="scientific">Clostridium paraputrificum</name>
    <dbReference type="NCBI Taxonomy" id="29363"/>
    <lineage>
        <taxon>Bacteria</taxon>
        <taxon>Bacillati</taxon>
        <taxon>Bacillota</taxon>
        <taxon>Clostridia</taxon>
        <taxon>Eubacteriales</taxon>
        <taxon>Clostridiaceae</taxon>
        <taxon>Clostridium</taxon>
    </lineage>
</organism>
<dbReference type="EC" id="4.2.1.51" evidence="6"/>
<dbReference type="Gene3D" id="1.20.59.10">
    <property type="entry name" value="Chorismate mutase"/>
    <property type="match status" value="1"/>
</dbReference>
<sequence length="379" mass="43851">MGALDDYRKEIDDIDRELTSLFEKRMNVVLNVAKYKKDNKLEVLQKGREAEVIQKAVDTLNNKDYSDEVVRFMNATMEISRGLQKRKIQDEEKFKDINIERESINKNKKVGFPGVSGAFTEEALIKFFGEECERGAYEEFEDVFIALQNREVDYGIIPIENSSTGGISDTYDLLRKYGFYILGEECIRIEQHLVGLEGSIVEEIDEIYSHPQGIEQSSEFLKQYHHWKLIPFHNTAISAKLIKDLGDNTKAAIASKRAADIYGLKVIKECINNQKDNFTRFIVISRELKVVEEANKVSVVFSLENEAGTLYRLLRHFAENNINLIKIESRPMKDTSWRYFLYLDFEGDIEGKEVKNALRLIEENSAYFKLLGAYERKTN</sequence>
<dbReference type="UniPathway" id="UPA00121">
    <property type="reaction ID" value="UER00345"/>
</dbReference>
<dbReference type="PROSITE" id="PS51168">
    <property type="entry name" value="CHORISMATE_MUT_2"/>
    <property type="match status" value="1"/>
</dbReference>
<dbReference type="InterPro" id="IPR002701">
    <property type="entry name" value="CM_II_prokaryot"/>
</dbReference>
<dbReference type="Gene3D" id="3.40.190.10">
    <property type="entry name" value="Periplasmic binding protein-like II"/>
    <property type="match status" value="2"/>
</dbReference>
<evidence type="ECO:0000256" key="14">
    <source>
        <dbReference type="ARBA" id="ARBA00023239"/>
    </source>
</evidence>
<evidence type="ECO:0000256" key="6">
    <source>
        <dbReference type="ARBA" id="ARBA00013147"/>
    </source>
</evidence>
<evidence type="ECO:0000259" key="20">
    <source>
        <dbReference type="PROSITE" id="PS51168"/>
    </source>
</evidence>
<evidence type="ECO:0000313" key="24">
    <source>
        <dbReference type="Proteomes" id="UP000092714"/>
    </source>
</evidence>
<evidence type="ECO:0000256" key="17">
    <source>
        <dbReference type="ARBA" id="ARBA00031520"/>
    </source>
</evidence>
<dbReference type="InterPro" id="IPR002912">
    <property type="entry name" value="ACT_dom"/>
</dbReference>
<dbReference type="PROSITE" id="PS00857">
    <property type="entry name" value="PREPHENATE_DEHYDR_1"/>
    <property type="match status" value="1"/>
</dbReference>
<dbReference type="InterPro" id="IPR001086">
    <property type="entry name" value="Preph_deHydtase"/>
</dbReference>
<evidence type="ECO:0000256" key="1">
    <source>
        <dbReference type="ARBA" id="ARBA00000824"/>
    </source>
</evidence>
<evidence type="ECO:0000256" key="19">
    <source>
        <dbReference type="PIRSR" id="PIRSR001500-2"/>
    </source>
</evidence>
<dbReference type="CDD" id="cd13631">
    <property type="entry name" value="PBP2_Ct-PDT_like"/>
    <property type="match status" value="1"/>
</dbReference>
<dbReference type="InterPro" id="IPR018528">
    <property type="entry name" value="Preph_deHydtase_CS"/>
</dbReference>
<feature type="domain" description="ACT" evidence="22">
    <location>
        <begin position="298"/>
        <end position="375"/>
    </location>
</feature>
<evidence type="ECO:0000256" key="9">
    <source>
        <dbReference type="ARBA" id="ARBA00022490"/>
    </source>
</evidence>
<dbReference type="CDD" id="cd04905">
    <property type="entry name" value="ACT_CM-PDT"/>
    <property type="match status" value="1"/>
</dbReference>
<dbReference type="eggNOG" id="COG0077">
    <property type="taxonomic scope" value="Bacteria"/>
</dbReference>
<dbReference type="SUPFAM" id="SSF55021">
    <property type="entry name" value="ACT-like"/>
    <property type="match status" value="1"/>
</dbReference>
<feature type="site" description="Essential for prephenate dehydratase activity" evidence="19">
    <location>
        <position position="279"/>
    </location>
</feature>
<dbReference type="NCBIfam" id="NF008865">
    <property type="entry name" value="PRK11898.1"/>
    <property type="match status" value="1"/>
</dbReference>
<evidence type="ECO:0000256" key="5">
    <source>
        <dbReference type="ARBA" id="ARBA00004817"/>
    </source>
</evidence>
<keyword evidence="9" id="KW-0963">Cytoplasm</keyword>
<accession>A0A173XBI7</accession>
<dbReference type="Proteomes" id="UP000092714">
    <property type="component" value="Unassembled WGS sequence"/>
</dbReference>
<dbReference type="InterPro" id="IPR008242">
    <property type="entry name" value="Chor_mutase/pphenate_deHydtase"/>
</dbReference>
<evidence type="ECO:0000313" key="23">
    <source>
        <dbReference type="EMBL" id="OBY11594.1"/>
    </source>
</evidence>
<keyword evidence="13" id="KW-0413">Isomerase</keyword>
<dbReference type="PROSITE" id="PS51171">
    <property type="entry name" value="PREPHENATE_DEHYDR_3"/>
    <property type="match status" value="1"/>
</dbReference>
<comment type="caution">
    <text evidence="23">The sequence shown here is derived from an EMBL/GenBank/DDBJ whole genome shotgun (WGS) entry which is preliminary data.</text>
</comment>
<keyword evidence="15" id="KW-0511">Multifunctional enzyme</keyword>
<dbReference type="GO" id="GO:0004106">
    <property type="term" value="F:chorismate mutase activity"/>
    <property type="evidence" value="ECO:0007669"/>
    <property type="project" value="UniProtKB-EC"/>
</dbReference>